<dbReference type="EMBL" id="QJKJ01004970">
    <property type="protein sequence ID" value="RDX92019.1"/>
    <property type="molecule type" value="Genomic_DNA"/>
</dbReference>
<evidence type="ECO:0000256" key="1">
    <source>
        <dbReference type="SAM" id="SignalP"/>
    </source>
</evidence>
<feature type="chain" id="PRO_5016926568" evidence="1">
    <location>
        <begin position="21"/>
        <end position="254"/>
    </location>
</feature>
<name>A0A371GN80_MUCPR</name>
<comment type="caution">
    <text evidence="2">The sequence shown here is derived from an EMBL/GenBank/DDBJ whole genome shotgun (WGS) entry which is preliminary data.</text>
</comment>
<sequence length="254" mass="28209">MNKSASFGFIITLTFSSTFSLSTSPSPSHGGLRCCNGVLSIEERRLETKKLKVVGGDRLEYQRTLEDLILSVLATRGEPSPSAIAIFMDGGATEAKSLSNTDPSHAFDLEIELTLRKIRRNKKTIINNGSVDYVLDSNMLHTDILVSSSNTFIELGQMENHDRMLKELATPDVVYQPWCIQYPQLEPAQTFELKSSLIQLLPKFHGLAEEDPYKHLKEFHVAAGNPRRLHQDEGVPILPGWSRKGLAISTASTL</sequence>
<keyword evidence="3" id="KW-1185">Reference proteome</keyword>
<dbReference type="AlphaFoldDB" id="A0A371GN80"/>
<evidence type="ECO:0000313" key="2">
    <source>
        <dbReference type="EMBL" id="RDX92019.1"/>
    </source>
</evidence>
<evidence type="ECO:0000313" key="3">
    <source>
        <dbReference type="Proteomes" id="UP000257109"/>
    </source>
</evidence>
<feature type="non-terminal residue" evidence="2">
    <location>
        <position position="1"/>
    </location>
</feature>
<keyword evidence="1" id="KW-0732">Signal</keyword>
<accession>A0A371GN80</accession>
<protein>
    <submittedName>
        <fullName evidence="2">Uncharacterized protein</fullName>
    </submittedName>
</protein>
<dbReference type="Proteomes" id="UP000257109">
    <property type="component" value="Unassembled WGS sequence"/>
</dbReference>
<proteinExistence type="predicted"/>
<gene>
    <name evidence="2" type="ORF">CR513_25908</name>
</gene>
<reference evidence="2" key="1">
    <citation type="submission" date="2018-05" db="EMBL/GenBank/DDBJ databases">
        <title>Draft genome of Mucuna pruriens seed.</title>
        <authorList>
            <person name="Nnadi N.E."/>
            <person name="Vos R."/>
            <person name="Hasami M.H."/>
            <person name="Devisetty U.K."/>
            <person name="Aguiy J.C."/>
        </authorList>
    </citation>
    <scope>NUCLEOTIDE SEQUENCE [LARGE SCALE GENOMIC DNA]</scope>
    <source>
        <strain evidence="2">JCA_2017</strain>
    </source>
</reference>
<organism evidence="2 3">
    <name type="scientific">Mucuna pruriens</name>
    <name type="common">Velvet bean</name>
    <name type="synonym">Dolichos pruriens</name>
    <dbReference type="NCBI Taxonomy" id="157652"/>
    <lineage>
        <taxon>Eukaryota</taxon>
        <taxon>Viridiplantae</taxon>
        <taxon>Streptophyta</taxon>
        <taxon>Embryophyta</taxon>
        <taxon>Tracheophyta</taxon>
        <taxon>Spermatophyta</taxon>
        <taxon>Magnoliopsida</taxon>
        <taxon>eudicotyledons</taxon>
        <taxon>Gunneridae</taxon>
        <taxon>Pentapetalae</taxon>
        <taxon>rosids</taxon>
        <taxon>fabids</taxon>
        <taxon>Fabales</taxon>
        <taxon>Fabaceae</taxon>
        <taxon>Papilionoideae</taxon>
        <taxon>50 kb inversion clade</taxon>
        <taxon>NPAAA clade</taxon>
        <taxon>indigoferoid/millettioid clade</taxon>
        <taxon>Phaseoleae</taxon>
        <taxon>Mucuna</taxon>
    </lineage>
</organism>
<feature type="signal peptide" evidence="1">
    <location>
        <begin position="1"/>
        <end position="20"/>
    </location>
</feature>